<protein>
    <submittedName>
        <fullName evidence="2">Ribonuclease h protein</fullName>
    </submittedName>
</protein>
<accession>A0A1J6JYV7</accession>
<name>A0A1J6JYV7_NICAT</name>
<dbReference type="SMR" id="A0A1J6JYV7"/>
<gene>
    <name evidence="2" type="ORF">A4A49_56434</name>
</gene>
<dbReference type="SUPFAM" id="SSF53098">
    <property type="entry name" value="Ribonuclease H-like"/>
    <property type="match status" value="1"/>
</dbReference>
<dbReference type="AlphaFoldDB" id="A0A1J6JYV7"/>
<dbReference type="EMBL" id="MJEQ01004193">
    <property type="protein sequence ID" value="OIT21644.1"/>
    <property type="molecule type" value="Genomic_DNA"/>
</dbReference>
<dbReference type="GO" id="GO:0004523">
    <property type="term" value="F:RNA-DNA hybrid ribonuclease activity"/>
    <property type="evidence" value="ECO:0007669"/>
    <property type="project" value="InterPro"/>
</dbReference>
<dbReference type="InterPro" id="IPR044730">
    <property type="entry name" value="RNase_H-like_dom_plant"/>
</dbReference>
<evidence type="ECO:0000313" key="3">
    <source>
        <dbReference type="Proteomes" id="UP000187609"/>
    </source>
</evidence>
<dbReference type="InterPro" id="IPR053151">
    <property type="entry name" value="RNase_H-like"/>
</dbReference>
<proteinExistence type="predicted"/>
<feature type="domain" description="RNase H type-1" evidence="1">
    <location>
        <begin position="125"/>
        <end position="242"/>
    </location>
</feature>
<dbReference type="InterPro" id="IPR012337">
    <property type="entry name" value="RNaseH-like_sf"/>
</dbReference>
<evidence type="ECO:0000259" key="1">
    <source>
        <dbReference type="Pfam" id="PF13456"/>
    </source>
</evidence>
<dbReference type="CDD" id="cd06222">
    <property type="entry name" value="RNase_H_like"/>
    <property type="match status" value="1"/>
</dbReference>
<dbReference type="Pfam" id="PF13456">
    <property type="entry name" value="RVT_3"/>
    <property type="match status" value="1"/>
</dbReference>
<dbReference type="PANTHER" id="PTHR47723">
    <property type="entry name" value="OS05G0353850 PROTEIN"/>
    <property type="match status" value="1"/>
</dbReference>
<feature type="non-terminal residue" evidence="2">
    <location>
        <position position="1"/>
    </location>
</feature>
<comment type="caution">
    <text evidence="2">The sequence shown here is derived from an EMBL/GenBank/DDBJ whole genome shotgun (WGS) entry which is preliminary data.</text>
</comment>
<evidence type="ECO:0000313" key="2">
    <source>
        <dbReference type="EMBL" id="OIT21644.1"/>
    </source>
</evidence>
<dbReference type="InterPro" id="IPR036397">
    <property type="entry name" value="RNaseH_sf"/>
</dbReference>
<dbReference type="Gene3D" id="3.30.420.10">
    <property type="entry name" value="Ribonuclease H-like superfamily/Ribonuclease H"/>
    <property type="match status" value="1"/>
</dbReference>
<dbReference type="Proteomes" id="UP000187609">
    <property type="component" value="Unassembled WGS sequence"/>
</dbReference>
<sequence length="271" mass="31226">IQHLLFECSTSRALWTHLGVLQLIDTLQHLSIPLIERIHLLIKQYQHLTPHHIPPATLIPFCLWGICLHRNQNLFNNRNAPLHYLQILNRAAEFHFLVSPPRKNTHPTPLYIKWNPPPQNHYKLNTNGTASRNPGLNGKRGVIRSSDGNWIIGFSRNIAFCTSIQMELTTLLYGLRLSLQYGYYPLEINLDAKEVITLLHTNNPHYTNLVNDCRLLLRQLGDPIIQHIYREANMVADGLAKYGTQLPCNSRLQLFDTTLPFVYNDFQSDKA</sequence>
<dbReference type="PANTHER" id="PTHR47723:SF23">
    <property type="entry name" value="REVERSE TRANSCRIPTASE-LIKE PROTEIN"/>
    <property type="match status" value="1"/>
</dbReference>
<dbReference type="InterPro" id="IPR002156">
    <property type="entry name" value="RNaseH_domain"/>
</dbReference>
<dbReference type="Gramene" id="OIT21644">
    <property type="protein sequence ID" value="OIT21644"/>
    <property type="gene ID" value="A4A49_56434"/>
</dbReference>
<organism evidence="2 3">
    <name type="scientific">Nicotiana attenuata</name>
    <name type="common">Coyote tobacco</name>
    <dbReference type="NCBI Taxonomy" id="49451"/>
    <lineage>
        <taxon>Eukaryota</taxon>
        <taxon>Viridiplantae</taxon>
        <taxon>Streptophyta</taxon>
        <taxon>Embryophyta</taxon>
        <taxon>Tracheophyta</taxon>
        <taxon>Spermatophyta</taxon>
        <taxon>Magnoliopsida</taxon>
        <taxon>eudicotyledons</taxon>
        <taxon>Gunneridae</taxon>
        <taxon>Pentapetalae</taxon>
        <taxon>asterids</taxon>
        <taxon>lamiids</taxon>
        <taxon>Solanales</taxon>
        <taxon>Solanaceae</taxon>
        <taxon>Nicotianoideae</taxon>
        <taxon>Nicotianeae</taxon>
        <taxon>Nicotiana</taxon>
    </lineage>
</organism>
<dbReference type="GO" id="GO:0003676">
    <property type="term" value="F:nucleic acid binding"/>
    <property type="evidence" value="ECO:0007669"/>
    <property type="project" value="InterPro"/>
</dbReference>
<reference evidence="2" key="1">
    <citation type="submission" date="2016-11" db="EMBL/GenBank/DDBJ databases">
        <title>The genome of Nicotiana attenuata.</title>
        <authorList>
            <person name="Xu S."/>
            <person name="Brockmoeller T."/>
            <person name="Gaquerel E."/>
            <person name="Navarro A."/>
            <person name="Kuhl H."/>
            <person name="Gase K."/>
            <person name="Ling Z."/>
            <person name="Zhou W."/>
            <person name="Kreitzer C."/>
            <person name="Stanke M."/>
            <person name="Tang H."/>
            <person name="Lyons E."/>
            <person name="Pandey P."/>
            <person name="Pandey S.P."/>
            <person name="Timmermann B."/>
            <person name="Baldwin I.T."/>
        </authorList>
    </citation>
    <scope>NUCLEOTIDE SEQUENCE [LARGE SCALE GENOMIC DNA]</scope>
    <source>
        <strain evidence="2">UT</strain>
    </source>
</reference>
<dbReference type="OMA" id="NIAFCTS"/>
<keyword evidence="3" id="KW-1185">Reference proteome</keyword>